<dbReference type="RefSeq" id="WP_044423244.1">
    <property type="nucleotide sequence ID" value="NZ_JYHK01000106.1"/>
</dbReference>
<keyword evidence="3" id="KW-0560">Oxidoreductase</keyword>
<dbReference type="InterPro" id="IPR029479">
    <property type="entry name" value="Nitroreductase"/>
</dbReference>
<dbReference type="Proteomes" id="UP000050317">
    <property type="component" value="Unassembled WGS sequence"/>
</dbReference>
<gene>
    <name evidence="5" type="ORF">ALO40_02710</name>
</gene>
<dbReference type="EMBL" id="LJRR01000249">
    <property type="protein sequence ID" value="KPZ14616.1"/>
    <property type="molecule type" value="Genomic_DNA"/>
</dbReference>
<dbReference type="InterPro" id="IPR000415">
    <property type="entry name" value="Nitroreductase-like"/>
</dbReference>
<keyword evidence="2" id="KW-0288">FMN</keyword>
<name>A0A0Q0EWD2_9PSED</name>
<dbReference type="PATRIC" id="fig|251703.9.peg.3776"/>
<feature type="domain" description="Nitroreductase" evidence="4">
    <location>
        <begin position="12"/>
        <end position="201"/>
    </location>
</feature>
<evidence type="ECO:0000313" key="6">
    <source>
        <dbReference type="Proteomes" id="UP000050317"/>
    </source>
</evidence>
<dbReference type="PANTHER" id="PTHR23026">
    <property type="entry name" value="NADPH NITROREDUCTASE"/>
    <property type="match status" value="1"/>
</dbReference>
<dbReference type="GO" id="GO:0016491">
    <property type="term" value="F:oxidoreductase activity"/>
    <property type="evidence" value="ECO:0007669"/>
    <property type="project" value="UniProtKB-KW"/>
</dbReference>
<evidence type="ECO:0000256" key="3">
    <source>
        <dbReference type="ARBA" id="ARBA00023002"/>
    </source>
</evidence>
<keyword evidence="1" id="KW-0285">Flavoprotein</keyword>
<accession>A0A0Q0EWD2</accession>
<reference evidence="5 6" key="1">
    <citation type="submission" date="2015-09" db="EMBL/GenBank/DDBJ databases">
        <title>Genome announcement of multiple Pseudomonas syringae strains.</title>
        <authorList>
            <person name="Thakur S."/>
            <person name="Wang P.W."/>
            <person name="Gong Y."/>
            <person name="Weir B.S."/>
            <person name="Guttman D.S."/>
        </authorList>
    </citation>
    <scope>NUCLEOTIDE SEQUENCE [LARGE SCALE GENOMIC DNA]</scope>
    <source>
        <strain evidence="5 6">ICMP3963</strain>
    </source>
</reference>
<comment type="caution">
    <text evidence="5">The sequence shown here is derived from an EMBL/GenBank/DDBJ whole genome shotgun (WGS) entry which is preliminary data.</text>
</comment>
<sequence length="226" mass="24956">MSDSFEVFEKVVRERRATRQFLSTPLTAAQIQAVLNDAQFAPSNCNTQPWHVHVVSGSTKDKLSKALLQEEHDGVSTPDFSFDTGAFDGIYAERHHAMAKCRNDAAGIRRDDHGARHEDMLRNLKFYGAPHVAFLFMPVIGDSVRTASDVGMYAQTLLLSLAAHGFAGIPQTVLGFYPDTVREALNVSDEFKLLFGISFGYADPNAPAQQIDVGRARVDESVVFHQ</sequence>
<dbReference type="Gene3D" id="3.40.109.10">
    <property type="entry name" value="NADH Oxidase"/>
    <property type="match status" value="1"/>
</dbReference>
<protein>
    <submittedName>
        <fullName evidence="5">Nitroreductase family protein</fullName>
    </submittedName>
</protein>
<evidence type="ECO:0000256" key="2">
    <source>
        <dbReference type="ARBA" id="ARBA00022643"/>
    </source>
</evidence>
<evidence type="ECO:0000259" key="4">
    <source>
        <dbReference type="Pfam" id="PF00881"/>
    </source>
</evidence>
<dbReference type="SUPFAM" id="SSF55469">
    <property type="entry name" value="FMN-dependent nitroreductase-like"/>
    <property type="match status" value="1"/>
</dbReference>
<organism evidence="5 6">
    <name type="scientific">Pseudomonas syringae pv. viburni</name>
    <dbReference type="NCBI Taxonomy" id="251703"/>
    <lineage>
        <taxon>Bacteria</taxon>
        <taxon>Pseudomonadati</taxon>
        <taxon>Pseudomonadota</taxon>
        <taxon>Gammaproteobacteria</taxon>
        <taxon>Pseudomonadales</taxon>
        <taxon>Pseudomonadaceae</taxon>
        <taxon>Pseudomonas</taxon>
    </lineage>
</organism>
<dbReference type="Pfam" id="PF00881">
    <property type="entry name" value="Nitroreductase"/>
    <property type="match status" value="1"/>
</dbReference>
<dbReference type="AlphaFoldDB" id="A0A0Q0EWD2"/>
<dbReference type="PANTHER" id="PTHR23026:SF90">
    <property type="entry name" value="IODOTYROSINE DEIODINASE 1"/>
    <property type="match status" value="1"/>
</dbReference>
<evidence type="ECO:0000256" key="1">
    <source>
        <dbReference type="ARBA" id="ARBA00022630"/>
    </source>
</evidence>
<dbReference type="CDD" id="cd02136">
    <property type="entry name" value="PnbA_NfnB-like"/>
    <property type="match status" value="1"/>
</dbReference>
<dbReference type="InterPro" id="IPR050627">
    <property type="entry name" value="Nitroreductase/BluB"/>
</dbReference>
<proteinExistence type="predicted"/>
<evidence type="ECO:0000313" key="5">
    <source>
        <dbReference type="EMBL" id="KPZ14616.1"/>
    </source>
</evidence>